<reference evidence="2 3" key="2">
    <citation type="journal article" date="2018" name="Hortic Res">
        <title>Improved Brassica rapa reference genome by single-molecule sequencing and chromosome conformation capture technologies.</title>
        <authorList>
            <person name="Zhang L."/>
            <person name="Cai X."/>
            <person name="Wu J."/>
            <person name="Liu M."/>
            <person name="Grob S."/>
            <person name="Cheng F."/>
            <person name="Liang J."/>
            <person name="Cai C."/>
            <person name="Liu Z."/>
            <person name="Liu B."/>
            <person name="Wang F."/>
            <person name="Li S."/>
            <person name="Liu F."/>
            <person name="Li X."/>
            <person name="Cheng L."/>
            <person name="Yang W."/>
            <person name="Li M.H."/>
            <person name="Grossniklaus U."/>
            <person name="Zheng H."/>
            <person name="Wang X."/>
        </authorList>
    </citation>
    <scope>NUCLEOTIDE SEQUENCE [LARGE SCALE GENOMIC DNA]</scope>
    <source>
        <strain evidence="2 3">cv. Chiifu-401-42</strain>
    </source>
</reference>
<evidence type="ECO:0000313" key="3">
    <source>
        <dbReference type="Proteomes" id="UP000011750"/>
    </source>
</evidence>
<feature type="region of interest" description="Disordered" evidence="1">
    <location>
        <begin position="1"/>
        <end position="23"/>
    </location>
</feature>
<proteinExistence type="predicted"/>
<evidence type="ECO:0000256" key="1">
    <source>
        <dbReference type="SAM" id="MobiDB-lite"/>
    </source>
</evidence>
<name>M4EQS6_BRACM</name>
<sequence>MMNPQGHPEPDSEPPPTIPSSRNWTTLKQAHLFLRQQELILQLHVSPQLHLRSFKPENQISMQPHQEMTMRSEKSSSNSPFPYFSGDISGLSEKDLSSRLIHFWEARNTAKTGSY</sequence>
<dbReference type="Gramene" id="Bra031149.1">
    <property type="protein sequence ID" value="Bra031149.1-P"/>
    <property type="gene ID" value="Bra031149"/>
</dbReference>
<dbReference type="HOGENOM" id="CLU_2112336_0_0_1"/>
<dbReference type="AlphaFoldDB" id="M4EQS6"/>
<protein>
    <submittedName>
        <fullName evidence="2">Uncharacterized protein</fullName>
    </submittedName>
</protein>
<dbReference type="EnsemblPlants" id="Bra031149.1">
    <property type="protein sequence ID" value="Bra031149.1-P"/>
    <property type="gene ID" value="Bra031149"/>
</dbReference>
<reference evidence="2" key="3">
    <citation type="submission" date="2023-03" db="UniProtKB">
        <authorList>
            <consortium name="EnsemblPlants"/>
        </authorList>
    </citation>
    <scope>IDENTIFICATION</scope>
    <source>
        <strain evidence="2">cv. Chiifu-401-42</strain>
    </source>
</reference>
<dbReference type="InParanoid" id="M4EQS6"/>
<dbReference type="Proteomes" id="UP000011750">
    <property type="component" value="Chromosome A09"/>
</dbReference>
<reference evidence="2 3" key="1">
    <citation type="journal article" date="2011" name="Nat. Genet.">
        <title>The genome of the mesopolyploid crop species Brassica rapa.</title>
        <authorList>
            <consortium name="Brassica rapa Genome Sequencing Project Consortium"/>
            <person name="Wang X."/>
            <person name="Wang H."/>
            <person name="Wang J."/>
            <person name="Sun R."/>
            <person name="Wu J."/>
            <person name="Liu S."/>
            <person name="Bai Y."/>
            <person name="Mun J.H."/>
            <person name="Bancroft I."/>
            <person name="Cheng F."/>
            <person name="Huang S."/>
            <person name="Li X."/>
            <person name="Hua W."/>
            <person name="Wang J."/>
            <person name="Wang X."/>
            <person name="Freeling M."/>
            <person name="Pires J.C."/>
            <person name="Paterson A.H."/>
            <person name="Chalhoub B."/>
            <person name="Wang B."/>
            <person name="Hayward A."/>
            <person name="Sharpe A.G."/>
            <person name="Park B.S."/>
            <person name="Weisshaar B."/>
            <person name="Liu B."/>
            <person name="Li B."/>
            <person name="Liu B."/>
            <person name="Tong C."/>
            <person name="Song C."/>
            <person name="Duran C."/>
            <person name="Peng C."/>
            <person name="Geng C."/>
            <person name="Koh C."/>
            <person name="Lin C."/>
            <person name="Edwards D."/>
            <person name="Mu D."/>
            <person name="Shen D."/>
            <person name="Soumpourou E."/>
            <person name="Li F."/>
            <person name="Fraser F."/>
            <person name="Conant G."/>
            <person name="Lassalle G."/>
            <person name="King G.J."/>
            <person name="Bonnema G."/>
            <person name="Tang H."/>
            <person name="Wang H."/>
            <person name="Belcram H."/>
            <person name="Zhou H."/>
            <person name="Hirakawa H."/>
            <person name="Abe H."/>
            <person name="Guo H."/>
            <person name="Wang H."/>
            <person name="Jin H."/>
            <person name="Parkin I.A."/>
            <person name="Batley J."/>
            <person name="Kim J.S."/>
            <person name="Just J."/>
            <person name="Li J."/>
            <person name="Xu J."/>
            <person name="Deng J."/>
            <person name="Kim J.A."/>
            <person name="Li J."/>
            <person name="Yu J."/>
            <person name="Meng J."/>
            <person name="Wang J."/>
            <person name="Min J."/>
            <person name="Poulain J."/>
            <person name="Wang J."/>
            <person name="Hatakeyama K."/>
            <person name="Wu K."/>
            <person name="Wang L."/>
            <person name="Fang L."/>
            <person name="Trick M."/>
            <person name="Links M.G."/>
            <person name="Zhao M."/>
            <person name="Jin M."/>
            <person name="Ramchiary N."/>
            <person name="Drou N."/>
            <person name="Berkman P.J."/>
            <person name="Cai Q."/>
            <person name="Huang Q."/>
            <person name="Li R."/>
            <person name="Tabata S."/>
            <person name="Cheng S."/>
            <person name="Zhang S."/>
            <person name="Zhang S."/>
            <person name="Huang S."/>
            <person name="Sato S."/>
            <person name="Sun S."/>
            <person name="Kwon S.J."/>
            <person name="Choi S.R."/>
            <person name="Lee T.H."/>
            <person name="Fan W."/>
            <person name="Zhao X."/>
            <person name="Tan X."/>
            <person name="Xu X."/>
            <person name="Wang Y."/>
            <person name="Qiu Y."/>
            <person name="Yin Y."/>
            <person name="Li Y."/>
            <person name="Du Y."/>
            <person name="Liao Y."/>
            <person name="Lim Y."/>
            <person name="Narusaka Y."/>
            <person name="Wang Y."/>
            <person name="Wang Z."/>
            <person name="Li Z."/>
            <person name="Wang Z."/>
            <person name="Xiong Z."/>
            <person name="Zhang Z."/>
        </authorList>
    </citation>
    <scope>NUCLEOTIDE SEQUENCE [LARGE SCALE GENOMIC DNA]</scope>
    <source>
        <strain evidence="2 3">cv. Chiifu-401-42</strain>
    </source>
</reference>
<organism evidence="2 3">
    <name type="scientific">Brassica campestris</name>
    <name type="common">Field mustard</name>
    <dbReference type="NCBI Taxonomy" id="3711"/>
    <lineage>
        <taxon>Eukaryota</taxon>
        <taxon>Viridiplantae</taxon>
        <taxon>Streptophyta</taxon>
        <taxon>Embryophyta</taxon>
        <taxon>Tracheophyta</taxon>
        <taxon>Spermatophyta</taxon>
        <taxon>Magnoliopsida</taxon>
        <taxon>eudicotyledons</taxon>
        <taxon>Gunneridae</taxon>
        <taxon>Pentapetalae</taxon>
        <taxon>rosids</taxon>
        <taxon>malvids</taxon>
        <taxon>Brassicales</taxon>
        <taxon>Brassicaceae</taxon>
        <taxon>Brassiceae</taxon>
        <taxon>Brassica</taxon>
    </lineage>
</organism>
<accession>M4EQS6</accession>
<evidence type="ECO:0000313" key="2">
    <source>
        <dbReference type="EnsemblPlants" id="Bra031149.1-P"/>
    </source>
</evidence>
<keyword evidence="3" id="KW-1185">Reference proteome</keyword>